<evidence type="ECO:0000256" key="3">
    <source>
        <dbReference type="ARBA" id="ARBA00022723"/>
    </source>
</evidence>
<gene>
    <name evidence="10" type="ORF">QYE76_034100</name>
</gene>
<dbReference type="SMART" id="SM00184">
    <property type="entry name" value="RING"/>
    <property type="match status" value="1"/>
</dbReference>
<evidence type="ECO:0000256" key="7">
    <source>
        <dbReference type="PROSITE-ProRule" id="PRU00175"/>
    </source>
</evidence>
<reference evidence="10" key="1">
    <citation type="submission" date="2023-07" db="EMBL/GenBank/DDBJ databases">
        <title>A chromosome-level genome assembly of Lolium multiflorum.</title>
        <authorList>
            <person name="Chen Y."/>
            <person name="Copetti D."/>
            <person name="Kolliker R."/>
            <person name="Studer B."/>
        </authorList>
    </citation>
    <scope>NUCLEOTIDE SEQUENCE</scope>
    <source>
        <strain evidence="10">02402/16</strain>
        <tissue evidence="10">Leaf</tissue>
    </source>
</reference>
<feature type="transmembrane region" description="Helical" evidence="8">
    <location>
        <begin position="67"/>
        <end position="85"/>
    </location>
</feature>
<organism evidence="10 11">
    <name type="scientific">Lolium multiflorum</name>
    <name type="common">Italian ryegrass</name>
    <name type="synonym">Lolium perenne subsp. multiflorum</name>
    <dbReference type="NCBI Taxonomy" id="4521"/>
    <lineage>
        <taxon>Eukaryota</taxon>
        <taxon>Viridiplantae</taxon>
        <taxon>Streptophyta</taxon>
        <taxon>Embryophyta</taxon>
        <taxon>Tracheophyta</taxon>
        <taxon>Spermatophyta</taxon>
        <taxon>Magnoliopsida</taxon>
        <taxon>Liliopsida</taxon>
        <taxon>Poales</taxon>
        <taxon>Poaceae</taxon>
        <taxon>BOP clade</taxon>
        <taxon>Pooideae</taxon>
        <taxon>Poodae</taxon>
        <taxon>Poeae</taxon>
        <taxon>Poeae Chloroplast Group 2 (Poeae type)</taxon>
        <taxon>Loliodinae</taxon>
        <taxon>Loliinae</taxon>
        <taxon>Lolium</taxon>
    </lineage>
</organism>
<dbReference type="SUPFAM" id="SSF57850">
    <property type="entry name" value="RING/U-box"/>
    <property type="match status" value="1"/>
</dbReference>
<comment type="caution">
    <text evidence="10">The sequence shown here is derived from an EMBL/GenBank/DDBJ whole genome shotgun (WGS) entry which is preliminary data.</text>
</comment>
<name>A0AAD8VJX0_LOLMU</name>
<keyword evidence="5" id="KW-0862">Zinc</keyword>
<keyword evidence="8" id="KW-0472">Membrane</keyword>
<dbReference type="PROSITE" id="PS50089">
    <property type="entry name" value="ZF_RING_2"/>
    <property type="match status" value="1"/>
</dbReference>
<sequence length="229" mass="24146">MAVRPVPRLMLNLYPRLATDGAPVGAALDDDDDDDEPHVCYGIMVAFVSLLLFCVLLAVVSPARACAITSLLVLLFGLAACIAPTRGTVVAAARADRSGVGMGTRQPAPALRLAVRRCTCGLTDAAIGALPTFSYWSPPAADVKGGEEPRGSCAPLLCAVCLEDVLKGEMVRQLPPCRHLFHVECIDLWLRTRRTCPLCRCELSPPKVAAKPAAAATESSAHALPLPPV</sequence>
<feature type="domain" description="RING-type" evidence="9">
    <location>
        <begin position="158"/>
        <end position="200"/>
    </location>
</feature>
<dbReference type="Pfam" id="PF13639">
    <property type="entry name" value="zf-RING_2"/>
    <property type="match status" value="1"/>
</dbReference>
<evidence type="ECO:0000256" key="6">
    <source>
        <dbReference type="ARBA" id="ARBA00024209"/>
    </source>
</evidence>
<evidence type="ECO:0000313" key="11">
    <source>
        <dbReference type="Proteomes" id="UP001231189"/>
    </source>
</evidence>
<keyword evidence="8" id="KW-0812">Transmembrane</keyword>
<dbReference type="PANTHER" id="PTHR14155:SF529">
    <property type="entry name" value="OS06G0534900 PROTEIN"/>
    <property type="match status" value="1"/>
</dbReference>
<evidence type="ECO:0000256" key="5">
    <source>
        <dbReference type="ARBA" id="ARBA00022833"/>
    </source>
</evidence>
<keyword evidence="3" id="KW-0479">Metal-binding</keyword>
<evidence type="ECO:0000256" key="4">
    <source>
        <dbReference type="ARBA" id="ARBA00022771"/>
    </source>
</evidence>
<evidence type="ECO:0000259" key="9">
    <source>
        <dbReference type="PROSITE" id="PS50089"/>
    </source>
</evidence>
<dbReference type="AlphaFoldDB" id="A0AAD8VJX0"/>
<dbReference type="EC" id="2.3.2.27" evidence="2"/>
<proteinExistence type="inferred from homology"/>
<comment type="catalytic activity">
    <reaction evidence="1">
        <text>S-ubiquitinyl-[E2 ubiquitin-conjugating enzyme]-L-cysteine + [acceptor protein]-L-lysine = [E2 ubiquitin-conjugating enzyme]-L-cysteine + N(6)-ubiquitinyl-[acceptor protein]-L-lysine.</text>
        <dbReference type="EC" id="2.3.2.27"/>
    </reaction>
</comment>
<dbReference type="InterPro" id="IPR013083">
    <property type="entry name" value="Znf_RING/FYVE/PHD"/>
</dbReference>
<dbReference type="CDD" id="cd16461">
    <property type="entry name" value="RING-H2_EL5-like"/>
    <property type="match status" value="1"/>
</dbReference>
<comment type="similarity">
    <text evidence="6">Belongs to the RING-type zinc finger family. ATL subfamily.</text>
</comment>
<feature type="transmembrane region" description="Helical" evidence="8">
    <location>
        <begin position="41"/>
        <end position="60"/>
    </location>
</feature>
<keyword evidence="11" id="KW-1185">Reference proteome</keyword>
<dbReference type="EMBL" id="JAUUTY010000007">
    <property type="protein sequence ID" value="KAK1610427.1"/>
    <property type="molecule type" value="Genomic_DNA"/>
</dbReference>
<dbReference type="GO" id="GO:0008270">
    <property type="term" value="F:zinc ion binding"/>
    <property type="evidence" value="ECO:0007669"/>
    <property type="project" value="UniProtKB-KW"/>
</dbReference>
<evidence type="ECO:0000256" key="1">
    <source>
        <dbReference type="ARBA" id="ARBA00000900"/>
    </source>
</evidence>
<evidence type="ECO:0000313" key="10">
    <source>
        <dbReference type="EMBL" id="KAK1610427.1"/>
    </source>
</evidence>
<dbReference type="InterPro" id="IPR053238">
    <property type="entry name" value="RING-H2_zinc_finger"/>
</dbReference>
<dbReference type="Gene3D" id="3.30.40.10">
    <property type="entry name" value="Zinc/RING finger domain, C3HC4 (zinc finger)"/>
    <property type="match status" value="1"/>
</dbReference>
<evidence type="ECO:0000256" key="2">
    <source>
        <dbReference type="ARBA" id="ARBA00012483"/>
    </source>
</evidence>
<dbReference type="InterPro" id="IPR001841">
    <property type="entry name" value="Znf_RING"/>
</dbReference>
<evidence type="ECO:0000256" key="8">
    <source>
        <dbReference type="SAM" id="Phobius"/>
    </source>
</evidence>
<dbReference type="GO" id="GO:0061630">
    <property type="term" value="F:ubiquitin protein ligase activity"/>
    <property type="evidence" value="ECO:0007669"/>
    <property type="project" value="UniProtKB-EC"/>
</dbReference>
<dbReference type="FunFam" id="3.30.40.10:FF:000672">
    <property type="entry name" value="E3 ubiquitin-protein ligase ATL41"/>
    <property type="match status" value="1"/>
</dbReference>
<accession>A0AAD8VJX0</accession>
<protein>
    <recommendedName>
        <fullName evidence="2">RING-type E3 ubiquitin transferase</fullName>
        <ecNumber evidence="2">2.3.2.27</ecNumber>
    </recommendedName>
</protein>
<dbReference type="PANTHER" id="PTHR14155">
    <property type="entry name" value="RING FINGER DOMAIN-CONTAINING"/>
    <property type="match status" value="1"/>
</dbReference>
<keyword evidence="4 7" id="KW-0863">Zinc-finger</keyword>
<dbReference type="Proteomes" id="UP001231189">
    <property type="component" value="Unassembled WGS sequence"/>
</dbReference>
<keyword evidence="8" id="KW-1133">Transmembrane helix</keyword>